<evidence type="ECO:0000259" key="7">
    <source>
        <dbReference type="Pfam" id="PF00482"/>
    </source>
</evidence>
<evidence type="ECO:0000256" key="2">
    <source>
        <dbReference type="ARBA" id="ARBA00022475"/>
    </source>
</evidence>
<feature type="transmembrane region" description="Helical" evidence="6">
    <location>
        <begin position="83"/>
        <end position="101"/>
    </location>
</feature>
<evidence type="ECO:0000256" key="6">
    <source>
        <dbReference type="SAM" id="Phobius"/>
    </source>
</evidence>
<keyword evidence="4 6" id="KW-1133">Transmembrane helix</keyword>
<evidence type="ECO:0000256" key="5">
    <source>
        <dbReference type="ARBA" id="ARBA00023136"/>
    </source>
</evidence>
<protein>
    <recommendedName>
        <fullName evidence="7">Type II secretion system protein GspF domain-containing protein</fullName>
    </recommendedName>
</protein>
<dbReference type="EMBL" id="LR130778">
    <property type="protein sequence ID" value="VDN47848.1"/>
    <property type="molecule type" value="Genomic_DNA"/>
</dbReference>
<dbReference type="PANTHER" id="PTHR35007:SF2">
    <property type="entry name" value="PILUS ASSEMBLE PROTEIN"/>
    <property type="match status" value="1"/>
</dbReference>
<feature type="transmembrane region" description="Helical" evidence="6">
    <location>
        <begin position="297"/>
        <end position="313"/>
    </location>
</feature>
<evidence type="ECO:0000313" key="9">
    <source>
        <dbReference type="Proteomes" id="UP000279029"/>
    </source>
</evidence>
<sequence>MYEVVIILFLVIHLVYFIYAKRTLDDSEDAKDFLYILGSPVIKHLSFDKVKSLLTNQELEKLTKIYRPMHFKQGVCRYQGNRIGLVLVVLFLGGLFALAIGNDHETSREMNPVIERPSFDQDPVEYDLNYKIEDEESLVGRLPVRVEPKLPERKVAVELLKARFSELEPLMLKGMNPNDVYEDLHLPKKPFGEEVTVRYTSLTTDYLSHEGVLKRDNMEEATPYDVSLLVDLSLGEVTMPYVYDFRIILKEMNAVDFAEAIEDHVVKTDDRIILPKTTGKNGIPIRWSTQEVGVSGYRIYLVAVLMAILFYVLKKGDLDKALIARKDEILYDFPTVVNKLTMLINAGMTFSHAWQKIVVDHQQHKIAKGILYEEMMLVRQDIKNGIPEIEALENFGKRTQCKEIIRFVAVITQNLKRGSQSMTIALKQLSREAWTIRTTTARRLGEKASTKLLLPMGISLITVLIIVMVPTFMAMKL</sequence>
<evidence type="ECO:0000256" key="4">
    <source>
        <dbReference type="ARBA" id="ARBA00022989"/>
    </source>
</evidence>
<dbReference type="KEGG" id="cbar:PATL70BA_1970"/>
<feature type="domain" description="Type II secretion system protein GspF" evidence="7">
    <location>
        <begin position="338"/>
        <end position="470"/>
    </location>
</feature>
<name>A0A3P7PG18_9FIRM</name>
<dbReference type="GO" id="GO:0005886">
    <property type="term" value="C:plasma membrane"/>
    <property type="evidence" value="ECO:0007669"/>
    <property type="project" value="UniProtKB-SubCell"/>
</dbReference>
<dbReference type="AlphaFoldDB" id="A0A3P7PG18"/>
<evidence type="ECO:0000256" key="1">
    <source>
        <dbReference type="ARBA" id="ARBA00004651"/>
    </source>
</evidence>
<feature type="transmembrane region" description="Helical" evidence="6">
    <location>
        <begin position="6"/>
        <end position="24"/>
    </location>
</feature>
<dbReference type="InterPro" id="IPR018076">
    <property type="entry name" value="T2SS_GspF_dom"/>
</dbReference>
<keyword evidence="2" id="KW-1003">Cell membrane</keyword>
<reference evidence="8 9" key="1">
    <citation type="submission" date="2018-09" db="EMBL/GenBank/DDBJ databases">
        <authorList>
            <person name="Postec A."/>
        </authorList>
    </citation>
    <scope>NUCLEOTIDE SEQUENCE [LARGE SCALE GENOMIC DNA]</scope>
    <source>
        <strain evidence="8">70B-A</strain>
    </source>
</reference>
<evidence type="ECO:0000313" key="8">
    <source>
        <dbReference type="EMBL" id="VDN47848.1"/>
    </source>
</evidence>
<feature type="transmembrane region" description="Helical" evidence="6">
    <location>
        <begin position="452"/>
        <end position="475"/>
    </location>
</feature>
<dbReference type="PANTHER" id="PTHR35007">
    <property type="entry name" value="INTEGRAL MEMBRANE PROTEIN-RELATED"/>
    <property type="match status" value="1"/>
</dbReference>
<proteinExistence type="predicted"/>
<comment type="subcellular location">
    <subcellularLocation>
        <location evidence="1">Cell membrane</location>
        <topology evidence="1">Multi-pass membrane protein</topology>
    </subcellularLocation>
</comment>
<keyword evidence="9" id="KW-1185">Reference proteome</keyword>
<evidence type="ECO:0000256" key="3">
    <source>
        <dbReference type="ARBA" id="ARBA00022692"/>
    </source>
</evidence>
<keyword evidence="3 6" id="KW-0812">Transmembrane</keyword>
<dbReference type="Pfam" id="PF00482">
    <property type="entry name" value="T2SSF"/>
    <property type="match status" value="1"/>
</dbReference>
<dbReference type="RefSeq" id="WP_125137090.1">
    <property type="nucleotide sequence ID" value="NZ_LR130778.1"/>
</dbReference>
<dbReference type="Proteomes" id="UP000279029">
    <property type="component" value="Chromosome"/>
</dbReference>
<accession>A0A3P7PG18</accession>
<keyword evidence="5 6" id="KW-0472">Membrane</keyword>
<gene>
    <name evidence="8" type="ORF">PATL70BA_1970</name>
</gene>
<organism evidence="8 9">
    <name type="scientific">Petrocella atlantisensis</name>
    <dbReference type="NCBI Taxonomy" id="2173034"/>
    <lineage>
        <taxon>Bacteria</taxon>
        <taxon>Bacillati</taxon>
        <taxon>Bacillota</taxon>
        <taxon>Clostridia</taxon>
        <taxon>Lachnospirales</taxon>
        <taxon>Vallitaleaceae</taxon>
        <taxon>Petrocella</taxon>
    </lineage>
</organism>
<dbReference type="OrthoDB" id="9793966at2"/>